<name>A0A7Y7WCG9_9PSED</name>
<dbReference type="InterPro" id="IPR000620">
    <property type="entry name" value="EamA_dom"/>
</dbReference>
<dbReference type="PANTHER" id="PTHR32322:SF9">
    <property type="entry name" value="AMINO-ACID METABOLITE EFFLUX PUMP-RELATED"/>
    <property type="match status" value="1"/>
</dbReference>
<comment type="subcellular location">
    <subcellularLocation>
        <location evidence="1">Membrane</location>
        <topology evidence="1">Multi-pass membrane protein</topology>
    </subcellularLocation>
</comment>
<dbReference type="PANTHER" id="PTHR32322">
    <property type="entry name" value="INNER MEMBRANE TRANSPORTER"/>
    <property type="match status" value="1"/>
</dbReference>
<feature type="transmembrane region" description="Helical" evidence="5">
    <location>
        <begin position="172"/>
        <end position="191"/>
    </location>
</feature>
<evidence type="ECO:0000256" key="4">
    <source>
        <dbReference type="ARBA" id="ARBA00023136"/>
    </source>
</evidence>
<sequence>MKFQPLDLALGLLVTIIWGSNFSVIELGLEQLDPFLLTALRFTCCALPLVFFMKRPAGVSLAAIAGYGLLFGVGLWWVVNYAMHLGLTPGLASLILQFSAFFTIFLSAWLLKEKIAGPQIAGVILASLGLLSIIHFTEGQAVLAGTALVLLAALSWSACNLIVKQTRPADMVAFIVWSSLFAAPPLFLMTWLAKGSAPFYQLGTNLTPSAIFSVLFQAYVTTLFGYRVWNNLMKKYPSAMVAPLSLMVPISGVTTSWLMFDESIGPHKLASIMVILLGIALFINASLIANWLQARAPRQVDEPQG</sequence>
<feature type="transmembrane region" description="Helical" evidence="5">
    <location>
        <begin position="35"/>
        <end position="52"/>
    </location>
</feature>
<dbReference type="EMBL" id="JACAPU010000013">
    <property type="protein sequence ID" value="NWB46816.1"/>
    <property type="molecule type" value="Genomic_DNA"/>
</dbReference>
<feature type="transmembrane region" description="Helical" evidence="5">
    <location>
        <begin position="59"/>
        <end position="79"/>
    </location>
</feature>
<feature type="transmembrane region" description="Helical" evidence="5">
    <location>
        <begin position="272"/>
        <end position="292"/>
    </location>
</feature>
<feature type="transmembrane region" description="Helical" evidence="5">
    <location>
        <begin position="241"/>
        <end position="260"/>
    </location>
</feature>
<dbReference type="SUPFAM" id="SSF103481">
    <property type="entry name" value="Multidrug resistance efflux transporter EmrE"/>
    <property type="match status" value="2"/>
</dbReference>
<feature type="transmembrane region" description="Helical" evidence="5">
    <location>
        <begin position="91"/>
        <end position="111"/>
    </location>
</feature>
<feature type="transmembrane region" description="Helical" evidence="5">
    <location>
        <begin position="118"/>
        <end position="136"/>
    </location>
</feature>
<dbReference type="AlphaFoldDB" id="A0A7Y7WCG9"/>
<evidence type="ECO:0000256" key="5">
    <source>
        <dbReference type="SAM" id="Phobius"/>
    </source>
</evidence>
<comment type="caution">
    <text evidence="7">The sequence shown here is derived from an EMBL/GenBank/DDBJ whole genome shotgun (WGS) entry which is preliminary data.</text>
</comment>
<protein>
    <submittedName>
        <fullName evidence="7">EamA family transporter</fullName>
    </submittedName>
</protein>
<evidence type="ECO:0000256" key="2">
    <source>
        <dbReference type="ARBA" id="ARBA00022692"/>
    </source>
</evidence>
<dbReference type="Pfam" id="PF00892">
    <property type="entry name" value="EamA"/>
    <property type="match status" value="2"/>
</dbReference>
<dbReference type="GO" id="GO:0016020">
    <property type="term" value="C:membrane"/>
    <property type="evidence" value="ECO:0007669"/>
    <property type="project" value="UniProtKB-SubCell"/>
</dbReference>
<gene>
    <name evidence="7" type="ORF">HX829_09930</name>
</gene>
<evidence type="ECO:0000313" key="8">
    <source>
        <dbReference type="Proteomes" id="UP000582981"/>
    </source>
</evidence>
<keyword evidence="2 5" id="KW-0812">Transmembrane</keyword>
<dbReference type="InterPro" id="IPR050638">
    <property type="entry name" value="AA-Vitamin_Transporters"/>
</dbReference>
<organism evidence="7 8">
    <name type="scientific">Pseudomonas gingeri</name>
    <dbReference type="NCBI Taxonomy" id="117681"/>
    <lineage>
        <taxon>Bacteria</taxon>
        <taxon>Pseudomonadati</taxon>
        <taxon>Pseudomonadota</taxon>
        <taxon>Gammaproteobacteria</taxon>
        <taxon>Pseudomonadales</taxon>
        <taxon>Pseudomonadaceae</taxon>
        <taxon>Pseudomonas</taxon>
    </lineage>
</organism>
<reference evidence="7 8" key="1">
    <citation type="submission" date="2020-04" db="EMBL/GenBank/DDBJ databases">
        <title>Molecular characterization of pseudomonads from Agaricus bisporus reveal novel blotch 2 pathogens in Western Europe.</title>
        <authorList>
            <person name="Taparia T."/>
            <person name="Krijger M."/>
            <person name="Haynes E."/>
            <person name="Elpinstone J.G."/>
            <person name="Noble R."/>
            <person name="Van Der Wolf J."/>
        </authorList>
    </citation>
    <scope>NUCLEOTIDE SEQUENCE [LARGE SCALE GENOMIC DNA]</scope>
    <source>
        <strain evidence="7 8">F1001</strain>
    </source>
</reference>
<feature type="domain" description="EamA" evidence="6">
    <location>
        <begin position="9"/>
        <end position="133"/>
    </location>
</feature>
<dbReference type="Proteomes" id="UP000582981">
    <property type="component" value="Unassembled WGS sequence"/>
</dbReference>
<evidence type="ECO:0000259" key="6">
    <source>
        <dbReference type="Pfam" id="PF00892"/>
    </source>
</evidence>
<feature type="domain" description="EamA" evidence="6">
    <location>
        <begin position="145"/>
        <end position="282"/>
    </location>
</feature>
<dbReference type="RefSeq" id="WP_100941769.1">
    <property type="nucleotide sequence ID" value="NZ_JACAPU010000013.1"/>
</dbReference>
<evidence type="ECO:0000256" key="3">
    <source>
        <dbReference type="ARBA" id="ARBA00022989"/>
    </source>
</evidence>
<dbReference type="InterPro" id="IPR037185">
    <property type="entry name" value="EmrE-like"/>
</dbReference>
<keyword evidence="4 5" id="KW-0472">Membrane</keyword>
<accession>A0A7Y7WCG9</accession>
<proteinExistence type="predicted"/>
<keyword evidence="3 5" id="KW-1133">Transmembrane helix</keyword>
<evidence type="ECO:0000256" key="1">
    <source>
        <dbReference type="ARBA" id="ARBA00004141"/>
    </source>
</evidence>
<feature type="transmembrane region" description="Helical" evidence="5">
    <location>
        <begin position="211"/>
        <end position="229"/>
    </location>
</feature>
<feature type="transmembrane region" description="Helical" evidence="5">
    <location>
        <begin position="142"/>
        <end position="163"/>
    </location>
</feature>
<feature type="transmembrane region" description="Helical" evidence="5">
    <location>
        <begin position="7"/>
        <end position="29"/>
    </location>
</feature>
<evidence type="ECO:0000313" key="7">
    <source>
        <dbReference type="EMBL" id="NWB46816.1"/>
    </source>
</evidence>